<evidence type="ECO:0000313" key="3">
    <source>
        <dbReference type="Proteomes" id="UP000248021"/>
    </source>
</evidence>
<accession>A0A2V3UAU0</accession>
<name>A0A2V3UAU0_9HYPH</name>
<evidence type="ECO:0000313" key="2">
    <source>
        <dbReference type="EMBL" id="PXW55287.1"/>
    </source>
</evidence>
<dbReference type="Proteomes" id="UP000248021">
    <property type="component" value="Unassembled WGS sequence"/>
</dbReference>
<evidence type="ECO:0000256" key="1">
    <source>
        <dbReference type="SAM" id="SignalP"/>
    </source>
</evidence>
<proteinExistence type="predicted"/>
<reference evidence="2 3" key="1">
    <citation type="submission" date="2018-05" db="EMBL/GenBank/DDBJ databases">
        <title>Genomic Encyclopedia of Type Strains, Phase IV (KMG-IV): sequencing the most valuable type-strain genomes for metagenomic binning, comparative biology and taxonomic classification.</title>
        <authorList>
            <person name="Goeker M."/>
        </authorList>
    </citation>
    <scope>NUCLEOTIDE SEQUENCE [LARGE SCALE GENOMIC DNA]</scope>
    <source>
        <strain evidence="2 3">DSM 6462</strain>
    </source>
</reference>
<dbReference type="RefSeq" id="WP_245450071.1">
    <property type="nucleotide sequence ID" value="NZ_JAHBRY010000003.1"/>
</dbReference>
<organism evidence="2 3">
    <name type="scientific">Chelatococcus asaccharovorans</name>
    <dbReference type="NCBI Taxonomy" id="28210"/>
    <lineage>
        <taxon>Bacteria</taxon>
        <taxon>Pseudomonadati</taxon>
        <taxon>Pseudomonadota</taxon>
        <taxon>Alphaproteobacteria</taxon>
        <taxon>Hyphomicrobiales</taxon>
        <taxon>Chelatococcaceae</taxon>
        <taxon>Chelatococcus</taxon>
    </lineage>
</organism>
<feature type="chain" id="PRO_5016168155" evidence="1">
    <location>
        <begin position="29"/>
        <end position="119"/>
    </location>
</feature>
<keyword evidence="1" id="KW-0732">Signal</keyword>
<gene>
    <name evidence="2" type="ORF">C7450_110226</name>
</gene>
<dbReference type="EMBL" id="QJJK01000010">
    <property type="protein sequence ID" value="PXW55287.1"/>
    <property type="molecule type" value="Genomic_DNA"/>
</dbReference>
<comment type="caution">
    <text evidence="2">The sequence shown here is derived from an EMBL/GenBank/DDBJ whole genome shotgun (WGS) entry which is preliminary data.</text>
</comment>
<protein>
    <submittedName>
        <fullName evidence="2">Uncharacterized protein</fullName>
    </submittedName>
</protein>
<dbReference type="AlphaFoldDB" id="A0A2V3UAU0"/>
<sequence length="119" mass="12723">MLHFIKSRAFAVPMMAGVLMTAVSPAFPAGQATKLFTIVSEKDEIVVGLTKEDAALGSDAAAIGKALRERGSLTVWRYAVRKAKDGELEQAPLSKISVQAQGNLRVEPYATPLRVVPAE</sequence>
<keyword evidence="3" id="KW-1185">Reference proteome</keyword>
<feature type="signal peptide" evidence="1">
    <location>
        <begin position="1"/>
        <end position="28"/>
    </location>
</feature>